<keyword evidence="3" id="KW-1185">Reference proteome</keyword>
<keyword evidence="1" id="KW-1133">Transmembrane helix</keyword>
<dbReference type="AlphaFoldDB" id="A0A3M7PYU1"/>
<dbReference type="EMBL" id="REGN01008227">
    <property type="protein sequence ID" value="RNA04124.1"/>
    <property type="molecule type" value="Genomic_DNA"/>
</dbReference>
<reference evidence="2 3" key="1">
    <citation type="journal article" date="2018" name="Sci. Rep.">
        <title>Genomic signatures of local adaptation to the degree of environmental predictability in rotifers.</title>
        <authorList>
            <person name="Franch-Gras L."/>
            <person name="Hahn C."/>
            <person name="Garcia-Roger E.M."/>
            <person name="Carmona M.J."/>
            <person name="Serra M."/>
            <person name="Gomez A."/>
        </authorList>
    </citation>
    <scope>NUCLEOTIDE SEQUENCE [LARGE SCALE GENOMIC DNA]</scope>
    <source>
        <strain evidence="2">HYR1</strain>
    </source>
</reference>
<keyword evidence="1" id="KW-0472">Membrane</keyword>
<dbReference type="Proteomes" id="UP000276133">
    <property type="component" value="Unassembled WGS sequence"/>
</dbReference>
<comment type="caution">
    <text evidence="2">The sequence shown here is derived from an EMBL/GenBank/DDBJ whole genome shotgun (WGS) entry which is preliminary data.</text>
</comment>
<evidence type="ECO:0000313" key="2">
    <source>
        <dbReference type="EMBL" id="RNA04124.1"/>
    </source>
</evidence>
<proteinExistence type="predicted"/>
<keyword evidence="1" id="KW-0812">Transmembrane</keyword>
<feature type="transmembrane region" description="Helical" evidence="1">
    <location>
        <begin position="26"/>
        <end position="45"/>
    </location>
</feature>
<organism evidence="2 3">
    <name type="scientific">Brachionus plicatilis</name>
    <name type="common">Marine rotifer</name>
    <name type="synonym">Brachionus muelleri</name>
    <dbReference type="NCBI Taxonomy" id="10195"/>
    <lineage>
        <taxon>Eukaryota</taxon>
        <taxon>Metazoa</taxon>
        <taxon>Spiralia</taxon>
        <taxon>Gnathifera</taxon>
        <taxon>Rotifera</taxon>
        <taxon>Eurotatoria</taxon>
        <taxon>Monogononta</taxon>
        <taxon>Pseudotrocha</taxon>
        <taxon>Ploima</taxon>
        <taxon>Brachionidae</taxon>
        <taxon>Brachionus</taxon>
    </lineage>
</organism>
<gene>
    <name evidence="2" type="ORF">BpHYR1_014467</name>
</gene>
<protein>
    <submittedName>
        <fullName evidence="2">Uncharacterized protein</fullName>
    </submittedName>
</protein>
<evidence type="ECO:0000256" key="1">
    <source>
        <dbReference type="SAM" id="Phobius"/>
    </source>
</evidence>
<name>A0A3M7PYU1_BRAPC</name>
<sequence length="107" mass="12408">MVNSNHHTSIVHEHVNVILVGWNGDLVLSFSHLISGLGLFFGLLFEDLNEDQHYDLHKNFYQYLLHQDIFNFFSKSGYINRPLRARLTARNLEATNLLVSNMDLLSH</sequence>
<accession>A0A3M7PYU1</accession>
<evidence type="ECO:0000313" key="3">
    <source>
        <dbReference type="Proteomes" id="UP000276133"/>
    </source>
</evidence>